<dbReference type="GO" id="GO:0004414">
    <property type="term" value="F:homoserine O-acetyltransferase activity"/>
    <property type="evidence" value="ECO:0007669"/>
    <property type="project" value="TreeGrafter"/>
</dbReference>
<keyword evidence="6" id="KW-1185">Reference proteome</keyword>
<dbReference type="Proteomes" id="UP000188235">
    <property type="component" value="Chromosome"/>
</dbReference>
<comment type="catalytic activity">
    <reaction evidence="2">
        <text>L-homoserine + succinyl-CoA = O-succinyl-L-homoserine + CoA</text>
        <dbReference type="Rhea" id="RHEA:22008"/>
        <dbReference type="ChEBI" id="CHEBI:57287"/>
        <dbReference type="ChEBI" id="CHEBI:57292"/>
        <dbReference type="ChEBI" id="CHEBI:57476"/>
        <dbReference type="ChEBI" id="CHEBI:57661"/>
        <dbReference type="EC" id="2.3.1.46"/>
    </reaction>
</comment>
<keyword evidence="2" id="KW-0486">Methionine biosynthesis</keyword>
<evidence type="ECO:0000256" key="1">
    <source>
        <dbReference type="ARBA" id="ARBA00022679"/>
    </source>
</evidence>
<comment type="pathway">
    <text evidence="2">Amino-acid biosynthesis; L-methionine biosynthesis via de novo pathway; O-succinyl-L-homoserine from L-homoserine: step 1/1.</text>
</comment>
<dbReference type="GO" id="GO:0009086">
    <property type="term" value="P:methionine biosynthetic process"/>
    <property type="evidence" value="ECO:0007669"/>
    <property type="project" value="UniProtKB-UniRule"/>
</dbReference>
<feature type="binding site" evidence="2">
    <location>
        <position position="231"/>
    </location>
    <ligand>
        <name>substrate</name>
    </ligand>
</feature>
<comment type="function">
    <text evidence="2">Transfers a succinyl group from succinyl-CoA to L-homoserine, forming succinyl-L-homoserine.</text>
</comment>
<evidence type="ECO:0000313" key="5">
    <source>
        <dbReference type="EMBL" id="AQP52701.1"/>
    </source>
</evidence>
<evidence type="ECO:0000256" key="2">
    <source>
        <dbReference type="HAMAP-Rule" id="MF_00296"/>
    </source>
</evidence>
<dbReference type="EMBL" id="CP019607">
    <property type="protein sequence ID" value="AQP52701.1"/>
    <property type="molecule type" value="Genomic_DNA"/>
</dbReference>
<keyword evidence="2" id="KW-0963">Cytoplasm</keyword>
<dbReference type="Pfam" id="PF00561">
    <property type="entry name" value="Abhydrolase_1"/>
    <property type="match status" value="1"/>
</dbReference>
<dbReference type="SUPFAM" id="SSF53474">
    <property type="entry name" value="alpha/beta-Hydrolases"/>
    <property type="match status" value="1"/>
</dbReference>
<dbReference type="InterPro" id="IPR000073">
    <property type="entry name" value="AB_hydrolase_1"/>
</dbReference>
<feature type="active site" description="Nucleophile" evidence="2 3">
    <location>
        <position position="161"/>
    </location>
</feature>
<proteinExistence type="inferred from homology"/>
<feature type="active site" evidence="2 3">
    <location>
        <position position="357"/>
    </location>
</feature>
<dbReference type="UniPathway" id="UPA00051">
    <property type="reaction ID" value="UER00075"/>
</dbReference>
<feature type="site" description="Important for acyl-CoA specificity" evidence="2">
    <location>
        <position position="326"/>
    </location>
</feature>
<feature type="binding site" evidence="2">
    <location>
        <position position="358"/>
    </location>
    <ligand>
        <name>substrate</name>
    </ligand>
</feature>
<reference evidence="5 6" key="1">
    <citation type="journal article" date="2008" name="Int. J. Syst. Evol. Microbiol.">
        <title>Tessaracoccus flavescens sp. nov., isolated from marine sediment.</title>
        <authorList>
            <person name="Lee D.W."/>
            <person name="Lee S.D."/>
        </authorList>
    </citation>
    <scope>NUCLEOTIDE SEQUENCE [LARGE SCALE GENOMIC DNA]</scope>
    <source>
        <strain evidence="5 6">SST-39T</strain>
    </source>
</reference>
<gene>
    <name evidence="2" type="primary">metXS</name>
    <name evidence="5" type="ORF">BW733_16890</name>
</gene>
<dbReference type="GO" id="GO:0009092">
    <property type="term" value="P:homoserine metabolic process"/>
    <property type="evidence" value="ECO:0007669"/>
    <property type="project" value="TreeGrafter"/>
</dbReference>
<organism evidence="5 6">
    <name type="scientific">Tessaracoccus flavescens</name>
    <dbReference type="NCBI Taxonomy" id="399497"/>
    <lineage>
        <taxon>Bacteria</taxon>
        <taxon>Bacillati</taxon>
        <taxon>Actinomycetota</taxon>
        <taxon>Actinomycetes</taxon>
        <taxon>Propionibacteriales</taxon>
        <taxon>Propionibacteriaceae</taxon>
        <taxon>Tessaracoccus</taxon>
    </lineage>
</organism>
<evidence type="ECO:0000313" key="6">
    <source>
        <dbReference type="Proteomes" id="UP000188235"/>
    </source>
</evidence>
<dbReference type="AlphaFoldDB" id="A0A1Q2D327"/>
<dbReference type="InterPro" id="IPR008220">
    <property type="entry name" value="HAT_MetX-like"/>
</dbReference>
<sequence length="383" mass="42243">MRKNGGVSVSSLGIVETQTATVFDPAHPLRMRSGATLENVEVAYETYGTLNEARNNAIYICHALTGDAHAAGHHEGEDRPGWWDNMIGPGKPIDTNRWFVVASNILGGCRGTTGPSSTNPATGEPYALDFPLLDMADFVSVHRGLARHLGIEQFAAVVGGSLGGMQVLQWALSHPADMGRALIFAASSRLTAQNIAFSAVGRQAIMRDSGFNDGQFLTRGTKPSKGLSVARMMAHITYLSEEAFQEKFGRSAQQGELSPNFGIDFAVESYLEHQGERFLSRFDPLSYLYLTRVMDYFDPFADEKALDALIADPVRFLVVSFDTDWRFSTEHSRRIVRHLEGAGLPTSFREIHSPWGHDSFLLEVEQYHETVRAFLDRAGEEIA</sequence>
<comment type="subcellular location">
    <subcellularLocation>
        <location evidence="2">Cytoplasm</location>
    </subcellularLocation>
</comment>
<dbReference type="NCBIfam" id="TIGR01392">
    <property type="entry name" value="homoserO_Ac_trn"/>
    <property type="match status" value="1"/>
</dbReference>
<name>A0A1Q2D327_9ACTN</name>
<comment type="subunit">
    <text evidence="2">Homodimer.</text>
</comment>
<comment type="caution">
    <text evidence="2">Lacks conserved residue(s) required for the propagation of feature annotation.</text>
</comment>
<dbReference type="GO" id="GO:0008899">
    <property type="term" value="F:homoserine O-succinyltransferase activity"/>
    <property type="evidence" value="ECO:0007669"/>
    <property type="project" value="UniProtKB-UniRule"/>
</dbReference>
<keyword evidence="1 2" id="KW-0808">Transferase</keyword>
<feature type="active site" evidence="2 3">
    <location>
        <position position="324"/>
    </location>
</feature>
<keyword evidence="2" id="KW-0028">Amino-acid biosynthesis</keyword>
<dbReference type="PANTHER" id="PTHR32268">
    <property type="entry name" value="HOMOSERINE O-ACETYLTRANSFERASE"/>
    <property type="match status" value="1"/>
</dbReference>
<evidence type="ECO:0000256" key="3">
    <source>
        <dbReference type="PIRSR" id="PIRSR000443-1"/>
    </source>
</evidence>
<comment type="similarity">
    <text evidence="2">Belongs to the AB hydrolase superfamily. MetX family.</text>
</comment>
<dbReference type="PIRSF" id="PIRSF000443">
    <property type="entry name" value="Homoser_Ac_trans"/>
    <property type="match status" value="1"/>
</dbReference>
<dbReference type="GO" id="GO:0005737">
    <property type="term" value="C:cytoplasm"/>
    <property type="evidence" value="ECO:0007669"/>
    <property type="project" value="UniProtKB-SubCell"/>
</dbReference>
<accession>A0A1Q2D327</accession>
<dbReference type="EC" id="2.3.1.46" evidence="2"/>
<dbReference type="InterPro" id="IPR029058">
    <property type="entry name" value="AB_hydrolase_fold"/>
</dbReference>
<feature type="domain" description="AB hydrolase-1" evidence="4">
    <location>
        <begin position="57"/>
        <end position="363"/>
    </location>
</feature>
<dbReference type="STRING" id="399497.BW733_16890"/>
<dbReference type="Gene3D" id="3.40.50.1820">
    <property type="entry name" value="alpha/beta hydrolase"/>
    <property type="match status" value="1"/>
</dbReference>
<dbReference type="HAMAP" id="MF_00296">
    <property type="entry name" value="MetX_acyltransf"/>
    <property type="match status" value="1"/>
</dbReference>
<dbReference type="Gene3D" id="1.10.1740.110">
    <property type="match status" value="1"/>
</dbReference>
<dbReference type="KEGG" id="tfa:BW733_16890"/>
<dbReference type="NCBIfam" id="NF001209">
    <property type="entry name" value="PRK00175.1"/>
    <property type="match status" value="1"/>
</dbReference>
<evidence type="ECO:0000259" key="4">
    <source>
        <dbReference type="Pfam" id="PF00561"/>
    </source>
</evidence>
<protein>
    <recommendedName>
        <fullName evidence="2">Homoserine O-succinyltransferase</fullName>
        <shortName evidence="2">HST</shortName>
        <ecNumber evidence="2">2.3.1.46</ecNumber>
    </recommendedName>
    <alternativeName>
        <fullName evidence="2">Homoserine transsuccinylase</fullName>
        <shortName evidence="2">HTS</shortName>
    </alternativeName>
</protein>
<keyword evidence="2" id="KW-0012">Acyltransferase</keyword>
<dbReference type="PANTHER" id="PTHR32268:SF11">
    <property type="entry name" value="HOMOSERINE O-ACETYLTRANSFERASE"/>
    <property type="match status" value="1"/>
</dbReference>